<dbReference type="HOGENOM" id="CLU_038930_0_1_0"/>
<dbReference type="SUPFAM" id="SSF160991">
    <property type="entry name" value="CV3147-like"/>
    <property type="match status" value="1"/>
</dbReference>
<dbReference type="InterPro" id="IPR010318">
    <property type="entry name" value="S-Me-THD_N"/>
</dbReference>
<proteinExistence type="predicted"/>
<dbReference type="Gene3D" id="2.40.390.10">
    <property type="entry name" value="CV3147-like"/>
    <property type="match status" value="1"/>
</dbReference>
<dbReference type="KEGG" id="wch:wcw_0136"/>
<dbReference type="InterPro" id="IPR027479">
    <property type="entry name" value="S-Me-THD_N_sf"/>
</dbReference>
<dbReference type="Proteomes" id="UP000001505">
    <property type="component" value="Chromosome"/>
</dbReference>
<name>D6YTQ0_WADCW</name>
<dbReference type="eggNOG" id="COG3535">
    <property type="taxonomic scope" value="Bacteria"/>
</dbReference>
<organism evidence="3 4">
    <name type="scientific">Waddlia chondrophila (strain ATCC VR-1470 / WSU 86-1044)</name>
    <dbReference type="NCBI Taxonomy" id="716544"/>
    <lineage>
        <taxon>Bacteria</taxon>
        <taxon>Pseudomonadati</taxon>
        <taxon>Chlamydiota</taxon>
        <taxon>Chlamydiia</taxon>
        <taxon>Parachlamydiales</taxon>
        <taxon>Waddliaceae</taxon>
        <taxon>Waddlia</taxon>
    </lineage>
</organism>
<accession>D6YTQ0</accession>
<dbReference type="EMBL" id="CP001928">
    <property type="protein sequence ID" value="ADI37511.1"/>
    <property type="molecule type" value="Genomic_DNA"/>
</dbReference>
<dbReference type="Pfam" id="PF06032">
    <property type="entry name" value="S-Me-THD_N"/>
    <property type="match status" value="1"/>
</dbReference>
<reference evidence="3 4" key="1">
    <citation type="journal article" date="2010" name="PLoS ONE">
        <title>The Waddlia genome: a window into chlamydial biology.</title>
        <authorList>
            <person name="Bertelli C."/>
            <person name="Collyn F."/>
            <person name="Croxatto A."/>
            <person name="Ruckert C."/>
            <person name="Polkinghorne A."/>
            <person name="Kebbi-Beghdadi C."/>
            <person name="Goesmann A."/>
            <person name="Vaughan L."/>
            <person name="Greub G."/>
        </authorList>
    </citation>
    <scope>NUCLEOTIDE SEQUENCE [LARGE SCALE GENOMIC DNA]</scope>
    <source>
        <strain evidence="4">ATCC VR-1470 / WSU 86-1044</strain>
    </source>
</reference>
<dbReference type="Pfam" id="PF20906">
    <property type="entry name" value="S-Me-THD_C"/>
    <property type="match status" value="1"/>
</dbReference>
<dbReference type="OrthoDB" id="7441206at2"/>
<dbReference type="STRING" id="716544.wcw_0136"/>
<sequence length="342" mass="36441">MKKIIEEQLDDLALGAALLGSGGGGDPAYELLMAKQAFEEYGPPDLVDLKEVPDNALVVPIAFMGAPLVSMERLPSGREYAAILKRIESHLGKRATHLVAAEIGGANAFTPLIAGAMARLPVVDADTLGRAFPELQMSSCHLHGVESTPAFLSDPMGNTDVVEIKDAGAMEKCCRKICVEMGSSAAVAVYLMSGEAAKQALIPGTVSQAISLGAGLKRDGLKGICRESRGRVLGTGVVVDIDQSIQEGFLNGMFTLECFDEPIVVQYQNEFLAAFQGDRVLAATPDIIIPVEEESVRPVTSESLQYGLRVDLLCLPSPEVWKTPEGLSLVGPEKFNLRSQKC</sequence>
<dbReference type="InterPro" id="IPR024071">
    <property type="entry name" value="S-Me-THD_C_sf"/>
</dbReference>
<dbReference type="Gene3D" id="3.40.1610.10">
    <property type="entry name" value="CV3147-like domain"/>
    <property type="match status" value="1"/>
</dbReference>
<evidence type="ECO:0008006" key="5">
    <source>
        <dbReference type="Google" id="ProtNLM"/>
    </source>
</evidence>
<evidence type="ECO:0000313" key="3">
    <source>
        <dbReference type="EMBL" id="ADI37511.1"/>
    </source>
</evidence>
<keyword evidence="4" id="KW-1185">Reference proteome</keyword>
<gene>
    <name evidence="3" type="ordered locus">wcw_0136</name>
</gene>
<evidence type="ECO:0000259" key="1">
    <source>
        <dbReference type="Pfam" id="PF06032"/>
    </source>
</evidence>
<dbReference type="AlphaFoldDB" id="D6YTQ0"/>
<evidence type="ECO:0000313" key="4">
    <source>
        <dbReference type="Proteomes" id="UP000001505"/>
    </source>
</evidence>
<dbReference type="InterPro" id="IPR048350">
    <property type="entry name" value="S-Me-THD-like_C"/>
</dbReference>
<feature type="domain" description="S-Me-THD-like C-terminal" evidence="2">
    <location>
        <begin position="168"/>
        <end position="337"/>
    </location>
</feature>
<feature type="domain" description="S-Me-THD N-terminal" evidence="1">
    <location>
        <begin position="8"/>
        <end position="163"/>
    </location>
</feature>
<protein>
    <recommendedName>
        <fullName evidence="5">DUF917 domain-containing protein</fullName>
    </recommendedName>
</protein>
<dbReference type="RefSeq" id="WP_013181239.1">
    <property type="nucleotide sequence ID" value="NC_014225.1"/>
</dbReference>
<evidence type="ECO:0000259" key="2">
    <source>
        <dbReference type="Pfam" id="PF20906"/>
    </source>
</evidence>